<dbReference type="OrthoDB" id="8127at2157"/>
<reference evidence="11" key="1">
    <citation type="submission" date="2016-10" db="EMBL/GenBank/DDBJ databases">
        <authorList>
            <person name="Varghese N."/>
            <person name="Submissions S."/>
        </authorList>
    </citation>
    <scope>NUCLEOTIDE SEQUENCE [LARGE SCALE GENOMIC DNA]</scope>
    <source>
        <strain evidence="11">CGMCC 1.10121</strain>
    </source>
</reference>
<dbReference type="InterPro" id="IPR003594">
    <property type="entry name" value="HATPase_dom"/>
</dbReference>
<evidence type="ECO:0000256" key="4">
    <source>
        <dbReference type="ARBA" id="ARBA00022679"/>
    </source>
</evidence>
<dbReference type="Pfam" id="PF08448">
    <property type="entry name" value="PAS_4"/>
    <property type="match status" value="1"/>
</dbReference>
<gene>
    <name evidence="10" type="ORF">SAMN04487948_101437</name>
</gene>
<protein>
    <recommendedName>
        <fullName evidence="2">histidine kinase</fullName>
        <ecNumber evidence="2">2.7.13.3</ecNumber>
    </recommendedName>
</protein>
<dbReference type="Gene3D" id="3.30.565.10">
    <property type="entry name" value="Histidine kinase-like ATPase, C-terminal domain"/>
    <property type="match status" value="1"/>
</dbReference>
<dbReference type="SMART" id="SM00388">
    <property type="entry name" value="HisKA"/>
    <property type="match status" value="1"/>
</dbReference>
<dbReference type="Pfam" id="PF00512">
    <property type="entry name" value="HisKA"/>
    <property type="match status" value="1"/>
</dbReference>
<dbReference type="Gene3D" id="3.30.450.20">
    <property type="entry name" value="PAS domain"/>
    <property type="match status" value="1"/>
</dbReference>
<keyword evidence="6" id="KW-0902">Two-component regulatory system</keyword>
<dbReference type="InterPro" id="IPR036890">
    <property type="entry name" value="HATPase_C_sf"/>
</dbReference>
<dbReference type="CDD" id="cd00082">
    <property type="entry name" value="HisKA"/>
    <property type="match status" value="1"/>
</dbReference>
<dbReference type="SMART" id="SM00387">
    <property type="entry name" value="HATPase_c"/>
    <property type="match status" value="1"/>
</dbReference>
<evidence type="ECO:0000259" key="9">
    <source>
        <dbReference type="PROSITE" id="PS50113"/>
    </source>
</evidence>
<evidence type="ECO:0000256" key="1">
    <source>
        <dbReference type="ARBA" id="ARBA00000085"/>
    </source>
</evidence>
<dbReference type="SUPFAM" id="SSF55874">
    <property type="entry name" value="ATPase domain of HSP90 chaperone/DNA topoisomerase II/histidine kinase"/>
    <property type="match status" value="1"/>
</dbReference>
<evidence type="ECO:0000256" key="5">
    <source>
        <dbReference type="ARBA" id="ARBA00022777"/>
    </source>
</evidence>
<feature type="region of interest" description="Disordered" evidence="7">
    <location>
        <begin position="404"/>
        <end position="451"/>
    </location>
</feature>
<evidence type="ECO:0000313" key="11">
    <source>
        <dbReference type="Proteomes" id="UP000199126"/>
    </source>
</evidence>
<dbReference type="EMBL" id="FODV01000001">
    <property type="protein sequence ID" value="SEO26927.1"/>
    <property type="molecule type" value="Genomic_DNA"/>
</dbReference>
<evidence type="ECO:0000259" key="8">
    <source>
        <dbReference type="PROSITE" id="PS50109"/>
    </source>
</evidence>
<feature type="compositionally biased region" description="Basic and acidic residues" evidence="7">
    <location>
        <begin position="413"/>
        <end position="431"/>
    </location>
</feature>
<evidence type="ECO:0000256" key="6">
    <source>
        <dbReference type="ARBA" id="ARBA00023012"/>
    </source>
</evidence>
<evidence type="ECO:0000256" key="2">
    <source>
        <dbReference type="ARBA" id="ARBA00012438"/>
    </source>
</evidence>
<dbReference type="Gene3D" id="1.10.287.130">
    <property type="match status" value="1"/>
</dbReference>
<organism evidence="10 11">
    <name type="scientific">Halogranum amylolyticum</name>
    <dbReference type="NCBI Taxonomy" id="660520"/>
    <lineage>
        <taxon>Archaea</taxon>
        <taxon>Methanobacteriati</taxon>
        <taxon>Methanobacteriota</taxon>
        <taxon>Stenosarchaea group</taxon>
        <taxon>Halobacteria</taxon>
        <taxon>Halobacteriales</taxon>
        <taxon>Haloferacaceae</taxon>
    </lineage>
</organism>
<keyword evidence="5" id="KW-0418">Kinase</keyword>
<dbReference type="GO" id="GO:0000155">
    <property type="term" value="F:phosphorelay sensor kinase activity"/>
    <property type="evidence" value="ECO:0007669"/>
    <property type="project" value="InterPro"/>
</dbReference>
<dbReference type="PRINTS" id="PR00344">
    <property type="entry name" value="BCTRLSENSOR"/>
</dbReference>
<name>A0A1H8NBH0_9EURY</name>
<evidence type="ECO:0000256" key="3">
    <source>
        <dbReference type="ARBA" id="ARBA00022553"/>
    </source>
</evidence>
<comment type="catalytic activity">
    <reaction evidence="1">
        <text>ATP + protein L-histidine = ADP + protein N-phospho-L-histidine.</text>
        <dbReference type="EC" id="2.7.13.3"/>
    </reaction>
</comment>
<keyword evidence="11" id="KW-1185">Reference proteome</keyword>
<dbReference type="Proteomes" id="UP000199126">
    <property type="component" value="Unassembled WGS sequence"/>
</dbReference>
<keyword evidence="3" id="KW-0597">Phosphoprotein</keyword>
<dbReference type="PROSITE" id="PS50109">
    <property type="entry name" value="HIS_KIN"/>
    <property type="match status" value="1"/>
</dbReference>
<feature type="compositionally biased region" description="Basic and acidic residues" evidence="7">
    <location>
        <begin position="439"/>
        <end position="451"/>
    </location>
</feature>
<dbReference type="SUPFAM" id="SSF55785">
    <property type="entry name" value="PYP-like sensor domain (PAS domain)"/>
    <property type="match status" value="1"/>
</dbReference>
<dbReference type="SUPFAM" id="SSF47384">
    <property type="entry name" value="Homodimeric domain of signal transducing histidine kinase"/>
    <property type="match status" value="1"/>
</dbReference>
<dbReference type="PANTHER" id="PTHR43711:SF1">
    <property type="entry name" value="HISTIDINE KINASE 1"/>
    <property type="match status" value="1"/>
</dbReference>
<proteinExistence type="predicted"/>
<evidence type="ECO:0000256" key="7">
    <source>
        <dbReference type="SAM" id="MobiDB-lite"/>
    </source>
</evidence>
<feature type="domain" description="Histidine kinase" evidence="8">
    <location>
        <begin position="294"/>
        <end position="527"/>
    </location>
</feature>
<dbReference type="InterPro" id="IPR036097">
    <property type="entry name" value="HisK_dim/P_sf"/>
</dbReference>
<dbReference type="EC" id="2.7.13.3" evidence="2"/>
<keyword evidence="4" id="KW-0808">Transferase</keyword>
<dbReference type="InterPro" id="IPR005467">
    <property type="entry name" value="His_kinase_dom"/>
</dbReference>
<dbReference type="Pfam" id="PF02518">
    <property type="entry name" value="HATPase_c"/>
    <property type="match status" value="1"/>
</dbReference>
<dbReference type="PANTHER" id="PTHR43711">
    <property type="entry name" value="TWO-COMPONENT HISTIDINE KINASE"/>
    <property type="match status" value="1"/>
</dbReference>
<dbReference type="PROSITE" id="PS50113">
    <property type="entry name" value="PAC"/>
    <property type="match status" value="1"/>
</dbReference>
<dbReference type="InterPro" id="IPR013656">
    <property type="entry name" value="PAS_4"/>
</dbReference>
<dbReference type="CDD" id="cd00075">
    <property type="entry name" value="HATPase"/>
    <property type="match status" value="1"/>
</dbReference>
<sequence>MTIESTDGVVLVVEQPSDEVASALGRSLDGLRIESVTDYSTLGSRTGTVDCVVVGPGETSVSTVVEAVRPLDEVPVVVFRPSTAERPTAALDAGASDVVPADGADAVRLLAHRVEATVDRRHCERERAEATNLLDALFERVPLHLYVKDGEGRHLRVSHAYTSDPSKYIGKTDFDLHESEESARTYADDRYVVQENEPILYKREPVVQNDRARFSVDDLQRHYANAMSDDAPTVDRDLFEDGYDGWVLTSKVPWYDSDGEVAGLIGVTVDVSRQEAYRSRLERQNRRLEEFASVVSHDLRNPLNVATGYLELVRETGSLDYLDRVADAHERIDELIDDILSLARGGNDIDDPADVPLDALVRDAWKTVRTRSATLKVVGPLGSVRADETRLRELLENLFRNSVEHGSTNNRTESGDSVEHGARPADGHSAPDDAQDGPESDRPSTEDGEHVVVRVGRLDDREGFYVADDGPGIPEAERERVFEQGVTTSPYGTGFGLAIVRRIAEAHGWSVRIVDADTDAGGARFEFCGVRDVSASTDRTT</sequence>
<dbReference type="InterPro" id="IPR003661">
    <property type="entry name" value="HisK_dim/P_dom"/>
</dbReference>
<accession>A0A1H8NBH0</accession>
<dbReference type="InterPro" id="IPR050736">
    <property type="entry name" value="Sensor_HK_Regulatory"/>
</dbReference>
<dbReference type="InterPro" id="IPR035965">
    <property type="entry name" value="PAS-like_dom_sf"/>
</dbReference>
<dbReference type="AlphaFoldDB" id="A0A1H8NBH0"/>
<dbReference type="RefSeq" id="WP_170864687.1">
    <property type="nucleotide sequence ID" value="NZ_FODV01000001.1"/>
</dbReference>
<dbReference type="InterPro" id="IPR000700">
    <property type="entry name" value="PAS-assoc_C"/>
</dbReference>
<evidence type="ECO:0000313" key="10">
    <source>
        <dbReference type="EMBL" id="SEO26927.1"/>
    </source>
</evidence>
<feature type="domain" description="PAC" evidence="9">
    <location>
        <begin position="227"/>
        <end position="283"/>
    </location>
</feature>
<dbReference type="InterPro" id="IPR004358">
    <property type="entry name" value="Sig_transdc_His_kin-like_C"/>
</dbReference>